<feature type="region of interest" description="Disordered" evidence="1">
    <location>
        <begin position="322"/>
        <end position="345"/>
    </location>
</feature>
<name>A0ABY7XN55_MICLT</name>
<dbReference type="InterPro" id="IPR027417">
    <property type="entry name" value="P-loop_NTPase"/>
</dbReference>
<protein>
    <submittedName>
        <fullName evidence="2">ATP-binding protein</fullName>
    </submittedName>
</protein>
<keyword evidence="2" id="KW-0067">ATP-binding</keyword>
<keyword evidence="3" id="KW-1185">Reference proteome</keyword>
<gene>
    <name evidence="2" type="ORF">KV395_08710</name>
</gene>
<keyword evidence="2" id="KW-0547">Nucleotide-binding</keyword>
<organism evidence="2 3">
    <name type="scientific">Microbacterium luteolum</name>
    <name type="common">Aureobacterium luteolum</name>
    <dbReference type="NCBI Taxonomy" id="69367"/>
    <lineage>
        <taxon>Bacteria</taxon>
        <taxon>Bacillati</taxon>
        <taxon>Actinomycetota</taxon>
        <taxon>Actinomycetes</taxon>
        <taxon>Micrococcales</taxon>
        <taxon>Microbacteriaceae</taxon>
        <taxon>Microbacterium</taxon>
    </lineage>
</organism>
<dbReference type="Pfam" id="PF05621">
    <property type="entry name" value="TniB"/>
    <property type="match status" value="1"/>
</dbReference>
<dbReference type="EMBL" id="CP078075">
    <property type="protein sequence ID" value="WDM43326.1"/>
    <property type="molecule type" value="Genomic_DNA"/>
</dbReference>
<feature type="compositionally biased region" description="Basic and acidic residues" evidence="1">
    <location>
        <begin position="336"/>
        <end position="345"/>
    </location>
</feature>
<dbReference type="InterPro" id="IPR008868">
    <property type="entry name" value="TniB"/>
</dbReference>
<dbReference type="Gene3D" id="3.40.50.300">
    <property type="entry name" value="P-loop containing nucleotide triphosphate hydrolases"/>
    <property type="match status" value="1"/>
</dbReference>
<accession>A0ABY7XN55</accession>
<dbReference type="GO" id="GO:0005524">
    <property type="term" value="F:ATP binding"/>
    <property type="evidence" value="ECO:0007669"/>
    <property type="project" value="UniProtKB-KW"/>
</dbReference>
<dbReference type="Proteomes" id="UP001215097">
    <property type="component" value="Chromosome"/>
</dbReference>
<proteinExistence type="predicted"/>
<sequence length="345" mass="38093">MMMAIPTNLQDWREYVAREPQRPDHLSARELKALTASALDAYNETRFAWLSADTVLATPDVQQLRRLWATLRAETLYGTNTAAKLMSVSGAPTSGKTTAALWIARDHERTERHRHPTRPPDQLQPSLYVVTPPATTPKMLLIAFCNVLGLPHVRASTAQDLIERVHAILRTLQTSLIVLDEVHNVQSNRQIGAEAASTLKLFAERLDCAFILNGIDLDRSPVFAGTVGEQLASRTIRYDIRGYRYNSAQAREEWGELLVSCGDLLPLARQSDEVFADAAAWLFEVTGGSIGRLRSLLRRTAIDAITSGRERVTMADMEVFANQGGHSRKPASGPRAARDLDAASA</sequence>
<dbReference type="SUPFAM" id="SSF52540">
    <property type="entry name" value="P-loop containing nucleoside triphosphate hydrolases"/>
    <property type="match status" value="1"/>
</dbReference>
<evidence type="ECO:0000313" key="2">
    <source>
        <dbReference type="EMBL" id="WDM43326.1"/>
    </source>
</evidence>
<reference evidence="2 3" key="1">
    <citation type="submission" date="2021-06" db="EMBL/GenBank/DDBJ databases">
        <title>Genome-based taxonomic framework of Microbacterium strains isolated from marine environment, the description of four new species and reclassification of four preexisting species.</title>
        <authorList>
            <person name="Lee S.D."/>
            <person name="Kim S.-M."/>
            <person name="Byeon Y.-S."/>
            <person name="Yang H.L."/>
            <person name="Kim I.S."/>
        </authorList>
    </citation>
    <scope>NUCLEOTIDE SEQUENCE [LARGE SCALE GENOMIC DNA]</scope>
    <source>
        <strain evidence="2 3">KACC 14465</strain>
    </source>
</reference>
<evidence type="ECO:0000313" key="3">
    <source>
        <dbReference type="Proteomes" id="UP001215097"/>
    </source>
</evidence>
<evidence type="ECO:0000256" key="1">
    <source>
        <dbReference type="SAM" id="MobiDB-lite"/>
    </source>
</evidence>
<dbReference type="RefSeq" id="WP_282217178.1">
    <property type="nucleotide sequence ID" value="NZ_BAAAUN010000001.1"/>
</dbReference>